<dbReference type="Pfam" id="PF25408">
    <property type="entry name" value="AAA_lid_NAV1"/>
    <property type="match status" value="1"/>
</dbReference>
<dbReference type="Pfam" id="PF23092">
    <property type="entry name" value="Ubiquitin_6"/>
    <property type="match status" value="1"/>
</dbReference>
<name>A0ABV0NR80_9TELE</name>
<dbReference type="InterPro" id="IPR039041">
    <property type="entry name" value="Nav/unc-53"/>
</dbReference>
<keyword evidence="1 2" id="KW-0175">Coiled coil</keyword>
<gene>
    <name evidence="6" type="ORF">GOODEAATRI_002735</name>
</gene>
<feature type="domain" description="CortBP2/NAV1-like AAA+ ATPase lid" evidence="5">
    <location>
        <begin position="261"/>
        <end position="305"/>
    </location>
</feature>
<reference evidence="6 7" key="1">
    <citation type="submission" date="2021-06" db="EMBL/GenBank/DDBJ databases">
        <authorList>
            <person name="Palmer J.M."/>
        </authorList>
    </citation>
    <scope>NUCLEOTIDE SEQUENCE [LARGE SCALE GENOMIC DNA]</scope>
    <source>
        <strain evidence="6 7">GA_2019</strain>
        <tissue evidence="6">Muscle</tissue>
    </source>
</reference>
<dbReference type="InterPro" id="IPR057568">
    <property type="entry name" value="CortBP2_NAV1-like_AAA_lid"/>
</dbReference>
<dbReference type="PANTHER" id="PTHR12784">
    <property type="entry name" value="STEERIN"/>
    <property type="match status" value="1"/>
</dbReference>
<accession>A0ABV0NR80</accession>
<feature type="domain" description="Neuron navigator 1-like ubiquitin-like" evidence="4">
    <location>
        <begin position="99"/>
        <end position="191"/>
    </location>
</feature>
<evidence type="ECO:0000256" key="2">
    <source>
        <dbReference type="SAM" id="Coils"/>
    </source>
</evidence>
<feature type="coiled-coil region" evidence="2">
    <location>
        <begin position="87"/>
        <end position="114"/>
    </location>
</feature>
<evidence type="ECO:0000256" key="1">
    <source>
        <dbReference type="ARBA" id="ARBA00023054"/>
    </source>
</evidence>
<dbReference type="EMBL" id="JAHRIO010050075">
    <property type="protein sequence ID" value="MEQ2173930.1"/>
    <property type="molecule type" value="Genomic_DNA"/>
</dbReference>
<protein>
    <submittedName>
        <fullName evidence="6">Uncharacterized protein</fullName>
    </submittedName>
</protein>
<dbReference type="Proteomes" id="UP001476798">
    <property type="component" value="Unassembled WGS sequence"/>
</dbReference>
<evidence type="ECO:0000313" key="6">
    <source>
        <dbReference type="EMBL" id="MEQ2173930.1"/>
    </source>
</evidence>
<proteinExistence type="predicted"/>
<comment type="caution">
    <text evidence="6">The sequence shown here is derived from an EMBL/GenBank/DDBJ whole genome shotgun (WGS) entry which is preliminary data.</text>
</comment>
<evidence type="ECO:0000256" key="3">
    <source>
        <dbReference type="SAM" id="MobiDB-lite"/>
    </source>
</evidence>
<organism evidence="6 7">
    <name type="scientific">Goodea atripinnis</name>
    <dbReference type="NCBI Taxonomy" id="208336"/>
    <lineage>
        <taxon>Eukaryota</taxon>
        <taxon>Metazoa</taxon>
        <taxon>Chordata</taxon>
        <taxon>Craniata</taxon>
        <taxon>Vertebrata</taxon>
        <taxon>Euteleostomi</taxon>
        <taxon>Actinopterygii</taxon>
        <taxon>Neopterygii</taxon>
        <taxon>Teleostei</taxon>
        <taxon>Neoteleostei</taxon>
        <taxon>Acanthomorphata</taxon>
        <taxon>Ovalentaria</taxon>
        <taxon>Atherinomorphae</taxon>
        <taxon>Cyprinodontiformes</taxon>
        <taxon>Goodeidae</taxon>
        <taxon>Goodea</taxon>
    </lineage>
</organism>
<evidence type="ECO:0000313" key="7">
    <source>
        <dbReference type="Proteomes" id="UP001476798"/>
    </source>
</evidence>
<keyword evidence="7" id="KW-1185">Reference proteome</keyword>
<dbReference type="PANTHER" id="PTHR12784:SF6">
    <property type="entry name" value="NEURON NAVIGATOR 2"/>
    <property type="match status" value="1"/>
</dbReference>
<sequence length="306" mass="34528">MLSLRLPLMELSIHLNLYLKEIGQLRSSFKQAFTKKKSPKSASSHSDIEEMMDSSLPSSPKLPHNGTSAPGHILRNTQSNTLLSECLDSEAETVMQLRSELREKEMKLTDIRLEALSSAHQLDQLREAMNRMQEYITHVDPVSQLGLSTDSVQGYNIREIHRPSSSSTASTPELLPCGYLVGDNSINIQLKGLAQQCSSVSGEDSPLVVILDNLHHVSSLGEIFNGLFNCNYQHRWILCANHMEPVKGFLGRYLRRKLIEMEISSRTRNAELVKIMDWVPRVWHHLNQFLETHSSSDVTIGKILCL</sequence>
<feature type="region of interest" description="Disordered" evidence="3">
    <location>
        <begin position="33"/>
        <end position="74"/>
    </location>
</feature>
<evidence type="ECO:0000259" key="4">
    <source>
        <dbReference type="Pfam" id="PF23092"/>
    </source>
</evidence>
<dbReference type="InterPro" id="IPR057126">
    <property type="entry name" value="NAV1-like_ubiquitin-like"/>
</dbReference>
<evidence type="ECO:0000259" key="5">
    <source>
        <dbReference type="Pfam" id="PF25408"/>
    </source>
</evidence>